<dbReference type="Proteomes" id="UP001346149">
    <property type="component" value="Unassembled WGS sequence"/>
</dbReference>
<evidence type="ECO:0000313" key="1">
    <source>
        <dbReference type="EMBL" id="KAK4783709.1"/>
    </source>
</evidence>
<organism evidence="1 2">
    <name type="scientific">Trapa natans</name>
    <name type="common">Water chestnut</name>
    <dbReference type="NCBI Taxonomy" id="22666"/>
    <lineage>
        <taxon>Eukaryota</taxon>
        <taxon>Viridiplantae</taxon>
        <taxon>Streptophyta</taxon>
        <taxon>Embryophyta</taxon>
        <taxon>Tracheophyta</taxon>
        <taxon>Spermatophyta</taxon>
        <taxon>Magnoliopsida</taxon>
        <taxon>eudicotyledons</taxon>
        <taxon>Gunneridae</taxon>
        <taxon>Pentapetalae</taxon>
        <taxon>rosids</taxon>
        <taxon>malvids</taxon>
        <taxon>Myrtales</taxon>
        <taxon>Lythraceae</taxon>
        <taxon>Trapa</taxon>
    </lineage>
</organism>
<dbReference type="AlphaFoldDB" id="A0AAN7QXQ7"/>
<proteinExistence type="predicted"/>
<protein>
    <submittedName>
        <fullName evidence="1">Uncharacterized protein</fullName>
    </submittedName>
</protein>
<dbReference type="InterPro" id="IPR036691">
    <property type="entry name" value="Endo/exonu/phosph_ase_sf"/>
</dbReference>
<comment type="caution">
    <text evidence="1">The sequence shown here is derived from an EMBL/GenBank/DDBJ whole genome shotgun (WGS) entry which is preliminary data.</text>
</comment>
<sequence>MSISLAVMTFNLHDDQAEDSPNSWSKRRDLCISVITSYSPMILCTQQGVKFQLDYLQSCLTVDLNAWQVMINLEYQERGLKTLQMSTALSSMISRRYWIFTHHLFSANMLITPEV</sequence>
<gene>
    <name evidence="1" type="ORF">SAY86_018077</name>
</gene>
<name>A0AAN7QXQ7_TRANT</name>
<accession>A0AAN7QXQ7</accession>
<dbReference type="EMBL" id="JAXQNO010000014">
    <property type="protein sequence ID" value="KAK4783709.1"/>
    <property type="molecule type" value="Genomic_DNA"/>
</dbReference>
<evidence type="ECO:0000313" key="2">
    <source>
        <dbReference type="Proteomes" id="UP001346149"/>
    </source>
</evidence>
<dbReference type="Gene3D" id="3.60.10.10">
    <property type="entry name" value="Endonuclease/exonuclease/phosphatase"/>
    <property type="match status" value="1"/>
</dbReference>
<keyword evidence="2" id="KW-1185">Reference proteome</keyword>
<reference evidence="1 2" key="1">
    <citation type="journal article" date="2023" name="Hortic Res">
        <title>Pangenome of water caltrop reveals structural variations and asymmetric subgenome divergence after allopolyploidization.</title>
        <authorList>
            <person name="Zhang X."/>
            <person name="Chen Y."/>
            <person name="Wang L."/>
            <person name="Yuan Y."/>
            <person name="Fang M."/>
            <person name="Shi L."/>
            <person name="Lu R."/>
            <person name="Comes H.P."/>
            <person name="Ma Y."/>
            <person name="Chen Y."/>
            <person name="Huang G."/>
            <person name="Zhou Y."/>
            <person name="Zheng Z."/>
            <person name="Qiu Y."/>
        </authorList>
    </citation>
    <scope>NUCLEOTIDE SEQUENCE [LARGE SCALE GENOMIC DNA]</scope>
    <source>
        <strain evidence="1">F231</strain>
    </source>
</reference>